<dbReference type="EMBL" id="BSYO01000023">
    <property type="protein sequence ID" value="GMH21364.1"/>
    <property type="molecule type" value="Genomic_DNA"/>
</dbReference>
<feature type="chain" id="PRO_5042273988" evidence="2">
    <location>
        <begin position="26"/>
        <end position="198"/>
    </location>
</feature>
<evidence type="ECO:0000313" key="4">
    <source>
        <dbReference type="Proteomes" id="UP001279734"/>
    </source>
</evidence>
<evidence type="ECO:0000256" key="2">
    <source>
        <dbReference type="SAM" id="SignalP"/>
    </source>
</evidence>
<gene>
    <name evidence="3" type="ORF">Nepgr_023206</name>
</gene>
<proteinExistence type="predicted"/>
<comment type="caution">
    <text evidence="3">The sequence shown here is derived from an EMBL/GenBank/DDBJ whole genome shotgun (WGS) entry which is preliminary data.</text>
</comment>
<keyword evidence="4" id="KW-1185">Reference proteome</keyword>
<feature type="region of interest" description="Disordered" evidence="1">
    <location>
        <begin position="30"/>
        <end position="52"/>
    </location>
</feature>
<keyword evidence="2" id="KW-0732">Signal</keyword>
<feature type="compositionally biased region" description="Basic and acidic residues" evidence="1">
    <location>
        <begin position="30"/>
        <end position="51"/>
    </location>
</feature>
<dbReference type="Proteomes" id="UP001279734">
    <property type="component" value="Unassembled WGS sequence"/>
</dbReference>
<evidence type="ECO:0000313" key="3">
    <source>
        <dbReference type="EMBL" id="GMH21364.1"/>
    </source>
</evidence>
<reference evidence="3" key="1">
    <citation type="submission" date="2023-05" db="EMBL/GenBank/DDBJ databases">
        <title>Nepenthes gracilis genome sequencing.</title>
        <authorList>
            <person name="Fukushima K."/>
        </authorList>
    </citation>
    <scope>NUCLEOTIDE SEQUENCE</scope>
    <source>
        <strain evidence="3">SING2019-196</strain>
    </source>
</reference>
<sequence length="198" mass="21524">MLNPIAVPRWSIVLVLPFLPLEILSREDLPKPPSRRHFESSEGPRDGRRSPETLCGVPTELKFWSLLAVASVATLWGKSAVPSGVLMSPCDESLIDQGPAAAEPRRLHLPPTAEALRSNSPQVSDAGVVFLQYLLNYLPDEDYEVEMSTVGCEVFVGYAPSWSAAGIDSMMQFVDGAFMLIMMLEDAFAVLQFAAGAA</sequence>
<name>A0AAD3T2G4_NEPGR</name>
<dbReference type="AlphaFoldDB" id="A0AAD3T2G4"/>
<evidence type="ECO:0000256" key="1">
    <source>
        <dbReference type="SAM" id="MobiDB-lite"/>
    </source>
</evidence>
<accession>A0AAD3T2G4</accession>
<organism evidence="3 4">
    <name type="scientific">Nepenthes gracilis</name>
    <name type="common">Slender pitcher plant</name>
    <dbReference type="NCBI Taxonomy" id="150966"/>
    <lineage>
        <taxon>Eukaryota</taxon>
        <taxon>Viridiplantae</taxon>
        <taxon>Streptophyta</taxon>
        <taxon>Embryophyta</taxon>
        <taxon>Tracheophyta</taxon>
        <taxon>Spermatophyta</taxon>
        <taxon>Magnoliopsida</taxon>
        <taxon>eudicotyledons</taxon>
        <taxon>Gunneridae</taxon>
        <taxon>Pentapetalae</taxon>
        <taxon>Caryophyllales</taxon>
        <taxon>Nepenthaceae</taxon>
        <taxon>Nepenthes</taxon>
    </lineage>
</organism>
<feature type="signal peptide" evidence="2">
    <location>
        <begin position="1"/>
        <end position="25"/>
    </location>
</feature>
<protein>
    <submittedName>
        <fullName evidence="3">Uncharacterized protein</fullName>
    </submittedName>
</protein>